<name>A0AAD5SGR3_9FUNG</name>
<sequence>MSQPQPTTTYLETISSDTDTPQHLIDAGDVQPRTVHAHHDGPASSSTKAQVVNEAPVTPKSETLKKGDQSESDASKKGGDGTEKSGMGLYGKGGLLQFGLGP</sequence>
<comment type="caution">
    <text evidence="2">The sequence shown here is derived from an EMBL/GenBank/DDBJ whole genome shotgun (WGS) entry which is preliminary data.</text>
</comment>
<feature type="compositionally biased region" description="Basic and acidic residues" evidence="1">
    <location>
        <begin position="62"/>
        <end position="83"/>
    </location>
</feature>
<organism evidence="2 3">
    <name type="scientific">Rhizophlyctis rosea</name>
    <dbReference type="NCBI Taxonomy" id="64517"/>
    <lineage>
        <taxon>Eukaryota</taxon>
        <taxon>Fungi</taxon>
        <taxon>Fungi incertae sedis</taxon>
        <taxon>Chytridiomycota</taxon>
        <taxon>Chytridiomycota incertae sedis</taxon>
        <taxon>Chytridiomycetes</taxon>
        <taxon>Rhizophlyctidales</taxon>
        <taxon>Rhizophlyctidaceae</taxon>
        <taxon>Rhizophlyctis</taxon>
    </lineage>
</organism>
<evidence type="ECO:0000256" key="1">
    <source>
        <dbReference type="SAM" id="MobiDB-lite"/>
    </source>
</evidence>
<gene>
    <name evidence="2" type="ORF">HK097_002719</name>
</gene>
<accession>A0AAD5SGR3</accession>
<reference evidence="2" key="1">
    <citation type="submission" date="2020-05" db="EMBL/GenBank/DDBJ databases">
        <title>Phylogenomic resolution of chytrid fungi.</title>
        <authorList>
            <person name="Stajich J.E."/>
            <person name="Amses K."/>
            <person name="Simmons R."/>
            <person name="Seto K."/>
            <person name="Myers J."/>
            <person name="Bonds A."/>
            <person name="Quandt C.A."/>
            <person name="Barry K."/>
            <person name="Liu P."/>
            <person name="Grigoriev I."/>
            <person name="Longcore J.E."/>
            <person name="James T.Y."/>
        </authorList>
    </citation>
    <scope>NUCLEOTIDE SEQUENCE</scope>
    <source>
        <strain evidence="2">JEL0318</strain>
    </source>
</reference>
<feature type="compositionally biased region" description="Polar residues" evidence="1">
    <location>
        <begin position="1"/>
        <end position="21"/>
    </location>
</feature>
<dbReference type="AlphaFoldDB" id="A0AAD5SGR3"/>
<evidence type="ECO:0000313" key="2">
    <source>
        <dbReference type="EMBL" id="KAJ3054074.1"/>
    </source>
</evidence>
<keyword evidence="3" id="KW-1185">Reference proteome</keyword>
<dbReference type="Proteomes" id="UP001212841">
    <property type="component" value="Unassembled WGS sequence"/>
</dbReference>
<protein>
    <submittedName>
        <fullName evidence="2">Uncharacterized protein</fullName>
    </submittedName>
</protein>
<proteinExistence type="predicted"/>
<feature type="compositionally biased region" description="Gly residues" evidence="1">
    <location>
        <begin position="88"/>
        <end position="102"/>
    </location>
</feature>
<feature type="region of interest" description="Disordered" evidence="1">
    <location>
        <begin position="1"/>
        <end position="102"/>
    </location>
</feature>
<dbReference type="EMBL" id="JADGJD010000160">
    <property type="protein sequence ID" value="KAJ3054074.1"/>
    <property type="molecule type" value="Genomic_DNA"/>
</dbReference>
<evidence type="ECO:0000313" key="3">
    <source>
        <dbReference type="Proteomes" id="UP001212841"/>
    </source>
</evidence>